<reference evidence="5 6" key="1">
    <citation type="submission" date="2024-06" db="EMBL/GenBank/DDBJ databases">
        <title>Genomic Encyclopedia of Type Strains, Phase V (KMG-V): Genome sequencing to study the core and pangenomes of soil and plant-associated prokaryotes.</title>
        <authorList>
            <person name="Whitman W."/>
        </authorList>
    </citation>
    <scope>NUCLEOTIDE SEQUENCE [LARGE SCALE GENOMIC DNA]</scope>
    <source>
        <strain evidence="5 6">NE40</strain>
    </source>
</reference>
<keyword evidence="6" id="KW-1185">Reference proteome</keyword>
<dbReference type="InterPro" id="IPR053156">
    <property type="entry name" value="T6SS_TssM-like"/>
</dbReference>
<proteinExistence type="predicted"/>
<keyword evidence="1" id="KW-0472">Membrane</keyword>
<comment type="caution">
    <text evidence="5">The sequence shown here is derived from an EMBL/GenBank/DDBJ whole genome shotgun (WGS) entry which is preliminary data.</text>
</comment>
<gene>
    <name evidence="5" type="ORF">V5J35_001260</name>
</gene>
<organism evidence="5 6">
    <name type="scientific">Endozoicomonas lisbonensis</name>
    <dbReference type="NCBI Taxonomy" id="3120522"/>
    <lineage>
        <taxon>Bacteria</taxon>
        <taxon>Pseudomonadati</taxon>
        <taxon>Pseudomonadota</taxon>
        <taxon>Gammaproteobacteria</taxon>
        <taxon>Oceanospirillales</taxon>
        <taxon>Endozoicomonadaceae</taxon>
        <taxon>Endozoicomonas</taxon>
    </lineage>
</organism>
<keyword evidence="1" id="KW-0812">Transmembrane</keyword>
<evidence type="ECO:0000313" key="6">
    <source>
        <dbReference type="Proteomes" id="UP001549366"/>
    </source>
</evidence>
<accession>A0ABV2SE81</accession>
<feature type="domain" description="IcmF-related" evidence="3">
    <location>
        <begin position="470"/>
        <end position="764"/>
    </location>
</feature>
<dbReference type="EMBL" id="JBEWTB010000002">
    <property type="protein sequence ID" value="MET4756068.1"/>
    <property type="molecule type" value="Genomic_DNA"/>
</dbReference>
<evidence type="ECO:0000313" key="5">
    <source>
        <dbReference type="EMBL" id="MET4756068.1"/>
    </source>
</evidence>
<protein>
    <submittedName>
        <fullName evidence="5">Type VI secretion system protein ImpL</fullName>
    </submittedName>
</protein>
<feature type="transmembrane region" description="Helical" evidence="1">
    <location>
        <begin position="35"/>
        <end position="54"/>
    </location>
</feature>
<feature type="domain" description="Type VI secretion system component TssM1 N-terminal" evidence="4">
    <location>
        <begin position="164"/>
        <end position="415"/>
    </location>
</feature>
<dbReference type="Pfam" id="PF14331">
    <property type="entry name" value="IcmF-related_N"/>
    <property type="match status" value="1"/>
</dbReference>
<dbReference type="RefSeq" id="WP_354010430.1">
    <property type="nucleotide sequence ID" value="NZ_JBEWTA010000001.1"/>
</dbReference>
<dbReference type="InterPro" id="IPR009612">
    <property type="entry name" value="IcmF-rel"/>
</dbReference>
<dbReference type="Pfam" id="PF06761">
    <property type="entry name" value="IcmF-related"/>
    <property type="match status" value="1"/>
</dbReference>
<evidence type="ECO:0000259" key="3">
    <source>
        <dbReference type="Pfam" id="PF06761"/>
    </source>
</evidence>
<keyword evidence="1" id="KW-1133">Transmembrane helix</keyword>
<evidence type="ECO:0000259" key="2">
    <source>
        <dbReference type="Pfam" id="PF06744"/>
    </source>
</evidence>
<feature type="domain" description="Type VI secretion system IcmF C-terminal" evidence="2">
    <location>
        <begin position="1020"/>
        <end position="1119"/>
    </location>
</feature>
<dbReference type="PANTHER" id="PTHR36153">
    <property type="entry name" value="INNER MEMBRANE PROTEIN-RELATED"/>
    <property type="match status" value="1"/>
</dbReference>
<dbReference type="NCBIfam" id="TIGR03348">
    <property type="entry name" value="VI_IcmF"/>
    <property type="match status" value="1"/>
</dbReference>
<name>A0ABV2SE81_9GAMM</name>
<dbReference type="InterPro" id="IPR017731">
    <property type="entry name" value="TssM1-like"/>
</dbReference>
<dbReference type="Pfam" id="PF06744">
    <property type="entry name" value="IcmF_C"/>
    <property type="match status" value="1"/>
</dbReference>
<dbReference type="InterPro" id="IPR010623">
    <property type="entry name" value="IcmF_C"/>
</dbReference>
<sequence>MKKSILIVFTLTVVLLMVWLLPLWAGDTFAWLSLPWQILITLVLVLPWPLYYLWKYLRRRHSLAAQKEHVIEQDEQQRKQKLSEDWKQLWKKLHQRHGSNPYALPWLMMLGPDGSGKTGWLIDAGYERISGKAVNLRSGIVFWLGESAVIIELTGHYYQLNKESQAEELWQNLIKLLKRKRPRRPLTSVITVMSSEQLVLRQPFGLLELARQLRWRLMELNRHFRLQLPTWFLLTQADRLNGFAEFFRNCNQQKQLMPWGFSLQEGYRSDHFCQAFNLCHQELCSLLPTVLQNEKDGNARRAIMRYCLQFSLLGERLRFFCEELFQSQPHIPTPQLKGVWFSSIGQKGSSINLLASELARIHGFTVLSESPQIQNTQSLFNQQFFNRIIFNNMGGVGENPIARKIWQLKTAASIAALVFILLAGLGFCWQQIGYNQQLLHKQQTAIRDYRFAVRQLDDGNNSNFADAVAPLSKLKELSDTYQKTATAFYHLGLMDWNQTRQINDVYQFQLQLRLLKPLAALLHDQLEYAEQQNSRTLFDSLQLYLMLFKPDIRDTQLLESHILGLLAKEKVLETTNQIQLTLLLKDLWQLKDPRIKPDIALIDRSRQSLSGQLDEKVIYDHIIALPQYQGTITMKELFGDDFDQHFVLKDDKTQSGLPRLYTRSQYKTLDLSPLSSMLKQELGNLSLINRGLPTVSAVELSRVSAKVRELYFQDYIRAWQKLLDRIELRPATTLVQLCNQLSNLYSGERAPLFSMMATIASETQLADDSTNPVAASKTLATATQSAKVKELSMAAQRTEAVITGAGNGQPIPPDNPAIVNQAFAEYVGFEKQQADSLVPVLSAIVKELQSISTHYNRNVAMYEQAVQVVEDRDIELPALWQLTANSKTIAAKWFEQVASQYWQQIMAGASHYAQDHWQLSVYSFYSQYLDQRFPLSVRASSNSRMIDFIDFFKPKGLHDSYTTSVLQPFILRTDTGWQLKTIRGQKLGLGKQFLKQLDNVKTLQQSLFNADGTLQIKYRMRCTGLTPEATEFSIRDNNGRFVYKHGPQLWQQRLWPSDDTEQVTVSMLDSSLKLSQQSYSGSWAWLRFVFDCQQWQNGNRTELKYRYKGYDARLELDMDRRRTPFSKTIYSQISLPQRIGQ</sequence>
<dbReference type="PANTHER" id="PTHR36153:SF1">
    <property type="entry name" value="TYPE VI SECRETION SYSTEM COMPONENT TSSM1"/>
    <property type="match status" value="1"/>
</dbReference>
<feature type="transmembrane region" description="Helical" evidence="1">
    <location>
        <begin position="411"/>
        <end position="432"/>
    </location>
</feature>
<dbReference type="InterPro" id="IPR025743">
    <property type="entry name" value="TssM1_N"/>
</dbReference>
<dbReference type="Proteomes" id="UP001549366">
    <property type="component" value="Unassembled WGS sequence"/>
</dbReference>
<evidence type="ECO:0000256" key="1">
    <source>
        <dbReference type="SAM" id="Phobius"/>
    </source>
</evidence>
<evidence type="ECO:0000259" key="4">
    <source>
        <dbReference type="Pfam" id="PF14331"/>
    </source>
</evidence>